<organism evidence="3 4">
    <name type="scientific">Thelohanellus kitauei</name>
    <name type="common">Myxosporean</name>
    <dbReference type="NCBI Taxonomy" id="669202"/>
    <lineage>
        <taxon>Eukaryota</taxon>
        <taxon>Metazoa</taxon>
        <taxon>Cnidaria</taxon>
        <taxon>Myxozoa</taxon>
        <taxon>Myxosporea</taxon>
        <taxon>Bivalvulida</taxon>
        <taxon>Platysporina</taxon>
        <taxon>Myxobolidae</taxon>
        <taxon>Thelohanellus</taxon>
    </lineage>
</organism>
<dbReference type="PANTHER" id="PTHR11461:SF367">
    <property type="entry name" value="GH21475P-RELATED"/>
    <property type="match status" value="1"/>
</dbReference>
<sequence length="373" mass="43877">MSLEAVTTFTLDVFYELYASQNSTGNVGFSGTALYILMGAIHIGLRGISYDQLTGILQEEDEQLFNTETWENSETARKWTKFLECTYGAMTISQSLYHHGQLNAHYKLISGDIFRLKKTKLIRRIRLRLFEKLRGSFFKNENSVKNWGAIEESISSEDKILFISTLFFDLNWKEEFDESKNEFWPFRNDVGEDTSVWMMSQVGRHYIYDIPENRFKILFKPFKQYKFYAAIVLPKHGLRLFHVNHLIKWDKISKYFEESISLNVDLRIPKFTIDIAYDFVTSLKNLGVKDIFYEDTFDFRRMTNRSVFIGNIFQVVRFSLDEFGVNSGSGQDIIRPVIVNEEKFYVDRPFLFFIYSDADKLVHYSAVVNKPIY</sequence>
<proteinExistence type="inferred from homology"/>
<dbReference type="SMART" id="SM00093">
    <property type="entry name" value="SERPIN"/>
    <property type="match status" value="1"/>
</dbReference>
<accession>A0A0C2I8Z4</accession>
<dbReference type="GO" id="GO:0004867">
    <property type="term" value="F:serine-type endopeptidase inhibitor activity"/>
    <property type="evidence" value="ECO:0007669"/>
    <property type="project" value="InterPro"/>
</dbReference>
<evidence type="ECO:0000256" key="1">
    <source>
        <dbReference type="RuleBase" id="RU000411"/>
    </source>
</evidence>
<dbReference type="OrthoDB" id="5966977at2759"/>
<dbReference type="CDD" id="cd00172">
    <property type="entry name" value="serpin"/>
    <property type="match status" value="1"/>
</dbReference>
<dbReference type="SUPFAM" id="SSF56574">
    <property type="entry name" value="Serpins"/>
    <property type="match status" value="1"/>
</dbReference>
<dbReference type="Pfam" id="PF00079">
    <property type="entry name" value="Serpin"/>
    <property type="match status" value="1"/>
</dbReference>
<dbReference type="InterPro" id="IPR000215">
    <property type="entry name" value="Serpin_fam"/>
</dbReference>
<dbReference type="Proteomes" id="UP000031668">
    <property type="component" value="Unassembled WGS sequence"/>
</dbReference>
<gene>
    <name evidence="3" type="ORF">RF11_11367</name>
</gene>
<name>A0A0C2I8Z4_THEKT</name>
<dbReference type="GO" id="GO:0005615">
    <property type="term" value="C:extracellular space"/>
    <property type="evidence" value="ECO:0007669"/>
    <property type="project" value="InterPro"/>
</dbReference>
<comment type="similarity">
    <text evidence="1">Belongs to the serpin family.</text>
</comment>
<dbReference type="PANTHER" id="PTHR11461">
    <property type="entry name" value="SERINE PROTEASE INHIBITOR, SERPIN"/>
    <property type="match status" value="1"/>
</dbReference>
<dbReference type="Gene3D" id="3.30.497.10">
    <property type="entry name" value="Antithrombin, subunit I, domain 2"/>
    <property type="match status" value="2"/>
</dbReference>
<dbReference type="InterPro" id="IPR036186">
    <property type="entry name" value="Serpin_sf"/>
</dbReference>
<dbReference type="PROSITE" id="PS00284">
    <property type="entry name" value="SERPIN"/>
    <property type="match status" value="1"/>
</dbReference>
<dbReference type="InterPro" id="IPR042185">
    <property type="entry name" value="Serpin_sf_2"/>
</dbReference>
<dbReference type="Gene3D" id="2.30.39.10">
    <property type="entry name" value="Alpha-1-antitrypsin, domain 1"/>
    <property type="match status" value="1"/>
</dbReference>
<comment type="caution">
    <text evidence="3">The sequence shown here is derived from an EMBL/GenBank/DDBJ whole genome shotgun (WGS) entry which is preliminary data.</text>
</comment>
<dbReference type="InterPro" id="IPR042178">
    <property type="entry name" value="Serpin_sf_1"/>
</dbReference>
<reference evidence="3 4" key="1">
    <citation type="journal article" date="2014" name="Genome Biol. Evol.">
        <title>The genome of the myxosporean Thelohanellus kitauei shows adaptations to nutrient acquisition within its fish host.</title>
        <authorList>
            <person name="Yang Y."/>
            <person name="Xiong J."/>
            <person name="Zhou Z."/>
            <person name="Huo F."/>
            <person name="Miao W."/>
            <person name="Ran C."/>
            <person name="Liu Y."/>
            <person name="Zhang J."/>
            <person name="Feng J."/>
            <person name="Wang M."/>
            <person name="Wang M."/>
            <person name="Wang L."/>
            <person name="Yao B."/>
        </authorList>
    </citation>
    <scope>NUCLEOTIDE SEQUENCE [LARGE SCALE GENOMIC DNA]</scope>
    <source>
        <strain evidence="3">Wuqing</strain>
    </source>
</reference>
<dbReference type="InterPro" id="IPR023796">
    <property type="entry name" value="Serpin_dom"/>
</dbReference>
<protein>
    <submittedName>
        <fullName evidence="3">Serpin B11</fullName>
    </submittedName>
</protein>
<evidence type="ECO:0000313" key="3">
    <source>
        <dbReference type="EMBL" id="KII61678.1"/>
    </source>
</evidence>
<dbReference type="InterPro" id="IPR023795">
    <property type="entry name" value="Serpin_CS"/>
</dbReference>
<evidence type="ECO:0000313" key="4">
    <source>
        <dbReference type="Proteomes" id="UP000031668"/>
    </source>
</evidence>
<feature type="domain" description="Serpin" evidence="2">
    <location>
        <begin position="11"/>
        <end position="371"/>
    </location>
</feature>
<evidence type="ECO:0000259" key="2">
    <source>
        <dbReference type="SMART" id="SM00093"/>
    </source>
</evidence>
<keyword evidence="4" id="KW-1185">Reference proteome</keyword>
<dbReference type="EMBL" id="JWZT01005284">
    <property type="protein sequence ID" value="KII61678.1"/>
    <property type="molecule type" value="Genomic_DNA"/>
</dbReference>
<dbReference type="AlphaFoldDB" id="A0A0C2I8Z4"/>